<dbReference type="EMBL" id="BOMN01000100">
    <property type="protein sequence ID" value="GIE23877.1"/>
    <property type="molecule type" value="Genomic_DNA"/>
</dbReference>
<dbReference type="SUPFAM" id="SSF53474">
    <property type="entry name" value="alpha/beta-Hydrolases"/>
    <property type="match status" value="1"/>
</dbReference>
<protein>
    <recommendedName>
        <fullName evidence="3">Esterase</fullName>
    </recommendedName>
</protein>
<sequence length="257" mass="28740">MDNERGNFLHTAGYRLDYLVTVPEKITSPYLQVLFHGFSRIEKHVPPVFARRQWPGADEAVCLFVSDPIHNHNDVSCCGWFLLGEDEFLPRILDLHQHLRNRFGLGGTVWHGLSSGGYAALKYCIWAGEGLAFVVAPHNDPEIVPQWQREAAPFAVLPAMAKPAVITDLLGSWDRTGTDQYLYAVMTEHDSYFALHHLKPIMTALDFGSSASAVALRDGRDHGFLADADYARHLAAATGRWEQRRSRRAEVSAVTSD</sequence>
<evidence type="ECO:0000313" key="2">
    <source>
        <dbReference type="Proteomes" id="UP000603200"/>
    </source>
</evidence>
<proteinExistence type="predicted"/>
<evidence type="ECO:0008006" key="3">
    <source>
        <dbReference type="Google" id="ProtNLM"/>
    </source>
</evidence>
<dbReference type="InterPro" id="IPR029058">
    <property type="entry name" value="AB_hydrolase_fold"/>
</dbReference>
<keyword evidence="2" id="KW-1185">Reference proteome</keyword>
<accession>A0ABQ3ZZ74</accession>
<name>A0ABQ3ZZ74_9ACTN</name>
<reference evidence="1 2" key="1">
    <citation type="submission" date="2021-01" db="EMBL/GenBank/DDBJ databases">
        <title>Whole genome shotgun sequence of Actinoplanes humidus NBRC 14915.</title>
        <authorList>
            <person name="Komaki H."/>
            <person name="Tamura T."/>
        </authorList>
    </citation>
    <scope>NUCLEOTIDE SEQUENCE [LARGE SCALE GENOMIC DNA]</scope>
    <source>
        <strain evidence="1 2">NBRC 14915</strain>
    </source>
</reference>
<evidence type="ECO:0000313" key="1">
    <source>
        <dbReference type="EMBL" id="GIE23877.1"/>
    </source>
</evidence>
<dbReference type="RefSeq" id="WP_203840925.1">
    <property type="nucleotide sequence ID" value="NZ_BAAATV010000003.1"/>
</dbReference>
<comment type="caution">
    <text evidence="1">The sequence shown here is derived from an EMBL/GenBank/DDBJ whole genome shotgun (WGS) entry which is preliminary data.</text>
</comment>
<gene>
    <name evidence="1" type="ORF">Ahu01nite_069790</name>
</gene>
<organism evidence="1 2">
    <name type="scientific">Winogradskya humida</name>
    <dbReference type="NCBI Taxonomy" id="113566"/>
    <lineage>
        <taxon>Bacteria</taxon>
        <taxon>Bacillati</taxon>
        <taxon>Actinomycetota</taxon>
        <taxon>Actinomycetes</taxon>
        <taxon>Micromonosporales</taxon>
        <taxon>Micromonosporaceae</taxon>
        <taxon>Winogradskya</taxon>
    </lineage>
</organism>
<dbReference type="Proteomes" id="UP000603200">
    <property type="component" value="Unassembled WGS sequence"/>
</dbReference>